<organism evidence="1 2">
    <name type="scientific">Thermoproteus sp. AZ2</name>
    <dbReference type="NCBI Taxonomy" id="1609232"/>
    <lineage>
        <taxon>Archaea</taxon>
        <taxon>Thermoproteota</taxon>
        <taxon>Thermoprotei</taxon>
        <taxon>Thermoproteales</taxon>
        <taxon>Thermoproteaceae</taxon>
        <taxon>Thermoproteus</taxon>
    </lineage>
</organism>
<evidence type="ECO:0000313" key="2">
    <source>
        <dbReference type="Proteomes" id="UP000033636"/>
    </source>
</evidence>
<name>A0ACC6UZN9_9CREN</name>
<dbReference type="EMBL" id="JZWT02000007">
    <property type="protein sequence ID" value="MFB6490292.1"/>
    <property type="molecule type" value="Genomic_DNA"/>
</dbReference>
<protein>
    <submittedName>
        <fullName evidence="1">Threonine--tRNA ligase</fullName>
        <ecNumber evidence="1">6.1.1.3</ecNumber>
    </submittedName>
</protein>
<accession>A0ACC6UZN9</accession>
<evidence type="ECO:0000313" key="1">
    <source>
        <dbReference type="EMBL" id="MFB6490292.1"/>
    </source>
</evidence>
<comment type="caution">
    <text evidence="1">The sequence shown here is derived from an EMBL/GenBank/DDBJ whole genome shotgun (WGS) entry which is preliminary data.</text>
</comment>
<reference evidence="1" key="1">
    <citation type="submission" date="2024-07" db="EMBL/GenBank/DDBJ databases">
        <title>Metagenome and Metagenome-Assembled Genomes of Archaea from a hot spring from the geothermal field of Los Azufres, Mexico.</title>
        <authorList>
            <person name="Marin-Paredes R."/>
            <person name="Martinez-Romero E."/>
            <person name="Servin-Garciduenas L.E."/>
        </authorList>
    </citation>
    <scope>NUCLEOTIDE SEQUENCE</scope>
</reference>
<proteinExistence type="predicted"/>
<sequence length="613" mass="71231">MRVLLIHAERFKWAPKSVADEIRDEPVEGEAENVLVSFVTVEESDSLDDGYLRAIAVDILDVATKVGAKAVVIYPYAHLSPSLARPYLARDVLNKLYDIVRENTNLKVLKAPFGYYKEFELKCYGHPLSELSRSYSPETVARRVAPAERPEQRDYYLVLTPDGAEYKPEEFPLDKYPDLKALVEKEVFKKELPGGEPKYIEYVKRFGFEWEPMSDVGHMRYGPEATTMMELVEDYAVQAAKSLGIPIFKIRGTNMFKLSERPIETHAKLFGERLYIVETDVDSILRYAACFQQFAMAKDWVISYRNLPFGMIEIADSYRYEQPGETVLLFRLRRFFMPDLHIFTKNLDEAIEVTYKLHDKIFEEIRKIGRDYVSLYNITQEFYKGHKDYLQELAKREGKPILLRVMPEQKYYWVLNVEFHVVDEIGRPREIATFQIDVGNAMRFGIKYVDEENKIRYPVIIHTAILGSVERYIFALFDTAALMEKEGKTPRLPTWITPVQVRVVPVSKDYLEYANKIADEIEAAGIRVDVDDRDETLSRKIRDAEREWIPYIVVVGQREMSTGTLTVRKRGVGQSQMTTQDLISAINEETKGYPRRPLYMPRLLSQRPFYHSV</sequence>
<dbReference type="EC" id="6.1.1.3" evidence="1"/>
<gene>
    <name evidence="1" type="ORF">TU35_003435</name>
</gene>
<dbReference type="Proteomes" id="UP000033636">
    <property type="component" value="Unassembled WGS sequence"/>
</dbReference>
<keyword evidence="1" id="KW-0436">Ligase</keyword>